<dbReference type="PANTHER" id="PTHR23351:SF24">
    <property type="entry name" value="ACTIVATING TRANSCRIPTION FACTOR 3-RELATED"/>
    <property type="match status" value="1"/>
</dbReference>
<dbReference type="GO" id="GO:0005634">
    <property type="term" value="C:nucleus"/>
    <property type="evidence" value="ECO:0007669"/>
    <property type="project" value="TreeGrafter"/>
</dbReference>
<dbReference type="AlphaFoldDB" id="T1JU08"/>
<evidence type="ECO:0000313" key="7">
    <source>
        <dbReference type="Proteomes" id="UP000015104"/>
    </source>
</evidence>
<dbReference type="eggNOG" id="KOG1414">
    <property type="taxonomic scope" value="Eukaryota"/>
</dbReference>
<feature type="compositionally biased region" description="Basic residues" evidence="4">
    <location>
        <begin position="236"/>
        <end position="248"/>
    </location>
</feature>
<accession>T1JU08</accession>
<sequence>MQTDYTCWNPGDSYQLTSLSGSSSSSSLNYNQTNCDQQPTIPTTTATTTATTISNNSIPNDSVFNMFYPTDSVNHLNSDSYHHLDYHHQPIDSYNYSQYYINEQSSYHINCDQLSIESSNNKCYSSESSSPELWDNYGLTDSNNNINQSGQVYNNYQSNATSYCDQQQNSNQNDLNVGKTFTNDNNIGSIKANVKLTNKSTSRLSLKQSNNRKVLSVNKIKNENVSHFNSNQIPNHYHHHHQTHHPHHRSIEYRNEKYGNPEDEERRRRRRERNKVAATKCRNKKKVHVYKLCQESETLQLTNSSLKDEMLILKREEQRLNELLVKHLPYCMRRTLKPISDSLNL</sequence>
<dbReference type="GO" id="GO:0000978">
    <property type="term" value="F:RNA polymerase II cis-regulatory region sequence-specific DNA binding"/>
    <property type="evidence" value="ECO:0007669"/>
    <property type="project" value="TreeGrafter"/>
</dbReference>
<feature type="compositionally biased region" description="Basic and acidic residues" evidence="4">
    <location>
        <begin position="249"/>
        <end position="266"/>
    </location>
</feature>
<feature type="region of interest" description="Disordered" evidence="4">
    <location>
        <begin position="227"/>
        <end position="275"/>
    </location>
</feature>
<dbReference type="EMBL" id="CAEY01000486">
    <property type="status" value="NOT_ANNOTATED_CDS"/>
    <property type="molecule type" value="Genomic_DNA"/>
</dbReference>
<dbReference type="EnsemblMetazoa" id="tetur01g16120.1">
    <property type="protein sequence ID" value="tetur01g16120.1"/>
    <property type="gene ID" value="tetur01g16120"/>
</dbReference>
<dbReference type="PANTHER" id="PTHR23351">
    <property type="entry name" value="FOS TRANSCRIPTION FACTOR-RELATED"/>
    <property type="match status" value="1"/>
</dbReference>
<evidence type="ECO:0000259" key="5">
    <source>
        <dbReference type="PROSITE" id="PS50217"/>
    </source>
</evidence>
<evidence type="ECO:0000256" key="3">
    <source>
        <dbReference type="ARBA" id="ARBA00023163"/>
    </source>
</evidence>
<protein>
    <recommendedName>
        <fullName evidence="5">BZIP domain-containing protein</fullName>
    </recommendedName>
</protein>
<organism evidence="6 7">
    <name type="scientific">Tetranychus urticae</name>
    <name type="common">Two-spotted spider mite</name>
    <dbReference type="NCBI Taxonomy" id="32264"/>
    <lineage>
        <taxon>Eukaryota</taxon>
        <taxon>Metazoa</taxon>
        <taxon>Ecdysozoa</taxon>
        <taxon>Arthropoda</taxon>
        <taxon>Chelicerata</taxon>
        <taxon>Arachnida</taxon>
        <taxon>Acari</taxon>
        <taxon>Acariformes</taxon>
        <taxon>Trombidiformes</taxon>
        <taxon>Prostigmata</taxon>
        <taxon>Eleutherengona</taxon>
        <taxon>Raphignathae</taxon>
        <taxon>Tetranychoidea</taxon>
        <taxon>Tetranychidae</taxon>
        <taxon>Tetranychus</taxon>
    </lineage>
</organism>
<name>T1JU08_TETUR</name>
<dbReference type="HOGENOM" id="CLU_804933_0_0_1"/>
<dbReference type="OrthoDB" id="2596881at2759"/>
<dbReference type="STRING" id="32264.T1JU08"/>
<dbReference type="GeneID" id="112539025"/>
<evidence type="ECO:0000256" key="1">
    <source>
        <dbReference type="ARBA" id="ARBA00023015"/>
    </source>
</evidence>
<dbReference type="RefSeq" id="XP_025016933.1">
    <property type="nucleotide sequence ID" value="XM_025161165.1"/>
</dbReference>
<evidence type="ECO:0000256" key="2">
    <source>
        <dbReference type="ARBA" id="ARBA00023125"/>
    </source>
</evidence>
<reference evidence="7" key="1">
    <citation type="submission" date="2011-08" db="EMBL/GenBank/DDBJ databases">
        <authorList>
            <person name="Rombauts S."/>
        </authorList>
    </citation>
    <scope>NUCLEOTIDE SEQUENCE</scope>
    <source>
        <strain evidence="7">London</strain>
    </source>
</reference>
<dbReference type="Proteomes" id="UP000015104">
    <property type="component" value="Unassembled WGS sequence"/>
</dbReference>
<keyword evidence="7" id="KW-1185">Reference proteome</keyword>
<evidence type="ECO:0000313" key="6">
    <source>
        <dbReference type="EnsemblMetazoa" id="tetur01g16120.1"/>
    </source>
</evidence>
<feature type="domain" description="BZIP" evidence="5">
    <location>
        <begin position="264"/>
        <end position="327"/>
    </location>
</feature>
<dbReference type="PROSITE" id="PS00036">
    <property type="entry name" value="BZIP_BASIC"/>
    <property type="match status" value="1"/>
</dbReference>
<keyword evidence="2" id="KW-0238">DNA-binding</keyword>
<dbReference type="InterPro" id="IPR046347">
    <property type="entry name" value="bZIP_sf"/>
</dbReference>
<dbReference type="OMA" id="NNYQSNA"/>
<dbReference type="KEGG" id="tut:112539025"/>
<dbReference type="Pfam" id="PF00170">
    <property type="entry name" value="bZIP_1"/>
    <property type="match status" value="1"/>
</dbReference>
<dbReference type="GO" id="GO:0000981">
    <property type="term" value="F:DNA-binding transcription factor activity, RNA polymerase II-specific"/>
    <property type="evidence" value="ECO:0007669"/>
    <property type="project" value="TreeGrafter"/>
</dbReference>
<dbReference type="InterPro" id="IPR000837">
    <property type="entry name" value="AP-1"/>
</dbReference>
<reference evidence="6" key="2">
    <citation type="submission" date="2015-06" db="UniProtKB">
        <authorList>
            <consortium name="EnsemblMetazoa"/>
        </authorList>
    </citation>
    <scope>IDENTIFICATION</scope>
</reference>
<keyword evidence="3" id="KW-0804">Transcription</keyword>
<keyword evidence="1" id="KW-0805">Transcription regulation</keyword>
<dbReference type="Gene3D" id="1.20.5.170">
    <property type="match status" value="1"/>
</dbReference>
<dbReference type="SUPFAM" id="SSF57959">
    <property type="entry name" value="Leucine zipper domain"/>
    <property type="match status" value="1"/>
</dbReference>
<evidence type="ECO:0000256" key="4">
    <source>
        <dbReference type="SAM" id="MobiDB-lite"/>
    </source>
</evidence>
<dbReference type="InterPro" id="IPR004827">
    <property type="entry name" value="bZIP"/>
</dbReference>
<proteinExistence type="predicted"/>
<dbReference type="SMART" id="SM00338">
    <property type="entry name" value="BRLZ"/>
    <property type="match status" value="1"/>
</dbReference>
<dbReference type="PROSITE" id="PS50217">
    <property type="entry name" value="BZIP"/>
    <property type="match status" value="1"/>
</dbReference>